<evidence type="ECO:0000313" key="2">
    <source>
        <dbReference type="Proteomes" id="UP000450000"/>
    </source>
</evidence>
<sequence length="135" mass="14293">MAVARNLTDASIGLRWSADDLRDLVARLGWKWAGEVDGGIRLTCGLPGGDAMLVPVNARARAWAPSQEFLELVVPVSRPAAEVPAQVDEFRRAADAVRQVLGDATYLGAHGLTCPSGYRLDPPGESPSCAGARAR</sequence>
<accession>A0A6N7L268</accession>
<keyword evidence="2" id="KW-1185">Reference proteome</keyword>
<reference evidence="1 2" key="1">
    <citation type="submission" date="2019-09" db="EMBL/GenBank/DDBJ databases">
        <title>Genome Sequences of Streptomyces kaniharaensis ATCC 21070.</title>
        <authorList>
            <person name="Zhu W."/>
            <person name="De Crecy-Lagard V."/>
            <person name="Richards N.G."/>
        </authorList>
    </citation>
    <scope>NUCLEOTIDE SEQUENCE [LARGE SCALE GENOMIC DNA]</scope>
    <source>
        <strain evidence="1 2">SF-557</strain>
    </source>
</reference>
<protein>
    <submittedName>
        <fullName evidence="1">Uncharacterized protein</fullName>
    </submittedName>
</protein>
<dbReference type="EMBL" id="WBOF01000001">
    <property type="protein sequence ID" value="MQS15873.1"/>
    <property type="molecule type" value="Genomic_DNA"/>
</dbReference>
<dbReference type="OrthoDB" id="9884345at2"/>
<dbReference type="RefSeq" id="WP_153465602.1">
    <property type="nucleotide sequence ID" value="NZ_WBOF01000001.1"/>
</dbReference>
<dbReference type="AlphaFoldDB" id="A0A6N7L268"/>
<proteinExistence type="predicted"/>
<comment type="caution">
    <text evidence="1">The sequence shown here is derived from an EMBL/GenBank/DDBJ whole genome shotgun (WGS) entry which is preliminary data.</text>
</comment>
<gene>
    <name evidence="1" type="ORF">F7Q99_27335</name>
</gene>
<evidence type="ECO:0000313" key="1">
    <source>
        <dbReference type="EMBL" id="MQS15873.1"/>
    </source>
</evidence>
<organism evidence="1 2">
    <name type="scientific">Streptomyces kaniharaensis</name>
    <dbReference type="NCBI Taxonomy" id="212423"/>
    <lineage>
        <taxon>Bacteria</taxon>
        <taxon>Bacillati</taxon>
        <taxon>Actinomycetota</taxon>
        <taxon>Actinomycetes</taxon>
        <taxon>Kitasatosporales</taxon>
        <taxon>Streptomycetaceae</taxon>
        <taxon>Streptomyces</taxon>
    </lineage>
</organism>
<dbReference type="Proteomes" id="UP000450000">
    <property type="component" value="Unassembled WGS sequence"/>
</dbReference>
<name>A0A6N7L268_9ACTN</name>